<dbReference type="STRING" id="745531.A0A0C3NCE4"/>
<dbReference type="AlphaFoldDB" id="A0A0C3NCE4"/>
<dbReference type="HOGENOM" id="CLU_937221_0_0_1"/>
<sequence length="297" mass="33253">MQSLDSTISALHDLASAAPPLRLTFNPDFDLELLAGHLKIRDCSRPGTVSYANLYVRKGSATPFGVSVQEVLAVTEFTEYGGRRYRLTINDRFRVCTAENRRLELLDICKDKASRVETMRAVRIAPKQFHTPMDSSFPTLDFPGLYIPQGAWVPAFGPTEDLELMPPVLFKQNGRQGVNLGDAFRCNFNGMLDGHLVPHLAPGFGVIIRINWPGYEPWHKYIIAIKNNKFIDKARIAYEVAKAVHDFYSEMGHGPGTASARDWRPEVVPFEQLVLMELQHVGGNSWQPVLVFANALA</sequence>
<name>A0A0C3NCE4_PHLG1</name>
<protein>
    <submittedName>
        <fullName evidence="1">Uncharacterized protein</fullName>
    </submittedName>
</protein>
<organism evidence="1 2">
    <name type="scientific">Phlebiopsis gigantea (strain 11061_1 CR5-6)</name>
    <name type="common">White-rot fungus</name>
    <name type="synonym">Peniophora gigantea</name>
    <dbReference type="NCBI Taxonomy" id="745531"/>
    <lineage>
        <taxon>Eukaryota</taxon>
        <taxon>Fungi</taxon>
        <taxon>Dikarya</taxon>
        <taxon>Basidiomycota</taxon>
        <taxon>Agaricomycotina</taxon>
        <taxon>Agaricomycetes</taxon>
        <taxon>Polyporales</taxon>
        <taxon>Phanerochaetaceae</taxon>
        <taxon>Phlebiopsis</taxon>
    </lineage>
</organism>
<proteinExistence type="predicted"/>
<keyword evidence="2" id="KW-1185">Reference proteome</keyword>
<dbReference type="Proteomes" id="UP000053257">
    <property type="component" value="Unassembled WGS sequence"/>
</dbReference>
<evidence type="ECO:0000313" key="1">
    <source>
        <dbReference type="EMBL" id="KIP02184.1"/>
    </source>
</evidence>
<reference evidence="1 2" key="1">
    <citation type="journal article" date="2014" name="PLoS Genet.">
        <title>Analysis of the Phlebiopsis gigantea genome, transcriptome and secretome provides insight into its pioneer colonization strategies of wood.</title>
        <authorList>
            <person name="Hori C."/>
            <person name="Ishida T."/>
            <person name="Igarashi K."/>
            <person name="Samejima M."/>
            <person name="Suzuki H."/>
            <person name="Master E."/>
            <person name="Ferreira P."/>
            <person name="Ruiz-Duenas F.J."/>
            <person name="Held B."/>
            <person name="Canessa P."/>
            <person name="Larrondo L.F."/>
            <person name="Schmoll M."/>
            <person name="Druzhinina I.S."/>
            <person name="Kubicek C.P."/>
            <person name="Gaskell J.A."/>
            <person name="Kersten P."/>
            <person name="St John F."/>
            <person name="Glasner J."/>
            <person name="Sabat G."/>
            <person name="Splinter BonDurant S."/>
            <person name="Syed K."/>
            <person name="Yadav J."/>
            <person name="Mgbeahuruike A.C."/>
            <person name="Kovalchuk A."/>
            <person name="Asiegbu F.O."/>
            <person name="Lackner G."/>
            <person name="Hoffmeister D."/>
            <person name="Rencoret J."/>
            <person name="Gutierrez A."/>
            <person name="Sun H."/>
            <person name="Lindquist E."/>
            <person name="Barry K."/>
            <person name="Riley R."/>
            <person name="Grigoriev I.V."/>
            <person name="Henrissat B."/>
            <person name="Kues U."/>
            <person name="Berka R.M."/>
            <person name="Martinez A.T."/>
            <person name="Covert S.F."/>
            <person name="Blanchette R.A."/>
            <person name="Cullen D."/>
        </authorList>
    </citation>
    <scope>NUCLEOTIDE SEQUENCE [LARGE SCALE GENOMIC DNA]</scope>
    <source>
        <strain evidence="1 2">11061_1 CR5-6</strain>
    </source>
</reference>
<evidence type="ECO:0000313" key="2">
    <source>
        <dbReference type="Proteomes" id="UP000053257"/>
    </source>
</evidence>
<dbReference type="EMBL" id="KN840694">
    <property type="protein sequence ID" value="KIP02184.1"/>
    <property type="molecule type" value="Genomic_DNA"/>
</dbReference>
<gene>
    <name evidence="1" type="ORF">PHLGIDRAFT_122676</name>
</gene>
<dbReference type="OrthoDB" id="3269405at2759"/>
<accession>A0A0C3NCE4</accession>